<evidence type="ECO:0000313" key="2">
    <source>
        <dbReference type="RefSeq" id="XP_075076507.1"/>
    </source>
</evidence>
<dbReference type="RefSeq" id="XP_075076507.1">
    <property type="nucleotide sequence ID" value="XM_075220406.1"/>
</dbReference>
<evidence type="ECO:0000313" key="1">
    <source>
        <dbReference type="Proteomes" id="UP000790787"/>
    </source>
</evidence>
<dbReference type="Proteomes" id="UP000790787">
    <property type="component" value="Chromosome 8"/>
</dbReference>
<name>A0AC58RUV4_TOBAC</name>
<gene>
    <name evidence="2" type="primary">LOC142163151</name>
</gene>
<organism evidence="1 2">
    <name type="scientific">Nicotiana tabacum</name>
    <name type="common">Common tobacco</name>
    <dbReference type="NCBI Taxonomy" id="4097"/>
    <lineage>
        <taxon>Eukaryota</taxon>
        <taxon>Viridiplantae</taxon>
        <taxon>Streptophyta</taxon>
        <taxon>Embryophyta</taxon>
        <taxon>Tracheophyta</taxon>
        <taxon>Spermatophyta</taxon>
        <taxon>Magnoliopsida</taxon>
        <taxon>eudicotyledons</taxon>
        <taxon>Gunneridae</taxon>
        <taxon>Pentapetalae</taxon>
        <taxon>asterids</taxon>
        <taxon>lamiids</taxon>
        <taxon>Solanales</taxon>
        <taxon>Solanaceae</taxon>
        <taxon>Nicotianoideae</taxon>
        <taxon>Nicotianeae</taxon>
        <taxon>Nicotiana</taxon>
    </lineage>
</organism>
<sequence>MHISGQNSIHNQSRKKCEDLIKQKQSIQSALAKQSDQQKLEYRTRLETAIDAKRCKDIDDAFKKAPKNNQLTSPYIQKDIITAYKMKTIKSIIKDINDDHFSILVDESRDVSCKEQMAIVLRYVDRRGSVMERFMGIVHVRDTTALSLRNEIVSLLTKHSLSPSSIRGQCYDGASNIQGDLNGLKILMQKESRGAHSIHCFAHQLQLTLVAVSRRCDEVQELLLLVSDILNMVGASFKRRDELRESQAEEIEEALRKGELETGKGLNQELGLARAGDT</sequence>
<proteinExistence type="predicted"/>
<reference evidence="1" key="1">
    <citation type="journal article" date="2014" name="Nat. Commun.">
        <title>The tobacco genome sequence and its comparison with those of tomato and potato.</title>
        <authorList>
            <person name="Sierro N."/>
            <person name="Battey J.N."/>
            <person name="Ouadi S."/>
            <person name="Bakaher N."/>
            <person name="Bovet L."/>
            <person name="Willig A."/>
            <person name="Goepfert S."/>
            <person name="Peitsch M.C."/>
            <person name="Ivanov N.V."/>
        </authorList>
    </citation>
    <scope>NUCLEOTIDE SEQUENCE [LARGE SCALE GENOMIC DNA]</scope>
</reference>
<protein>
    <submittedName>
        <fullName evidence="2">Uncharacterized protein LOC142163151</fullName>
    </submittedName>
</protein>
<reference evidence="2" key="2">
    <citation type="submission" date="2025-08" db="UniProtKB">
        <authorList>
            <consortium name="RefSeq"/>
        </authorList>
    </citation>
    <scope>IDENTIFICATION</scope>
    <source>
        <tissue evidence="2">Leaf</tissue>
    </source>
</reference>
<keyword evidence="1" id="KW-1185">Reference proteome</keyword>
<accession>A0AC58RUV4</accession>